<gene>
    <name evidence="4" type="ORF">HannXRQ_Chr04g0110051</name>
    <name evidence="3" type="ORF">HanXRQr2_Chr04g0156041</name>
</gene>
<dbReference type="InterPro" id="IPR025486">
    <property type="entry name" value="DUF4378"/>
</dbReference>
<feature type="domain" description="DUF4378" evidence="2">
    <location>
        <begin position="573"/>
        <end position="722"/>
    </location>
</feature>
<keyword evidence="5" id="KW-1185">Reference proteome</keyword>
<organism evidence="4 5">
    <name type="scientific">Helianthus annuus</name>
    <name type="common">Common sunflower</name>
    <dbReference type="NCBI Taxonomy" id="4232"/>
    <lineage>
        <taxon>Eukaryota</taxon>
        <taxon>Viridiplantae</taxon>
        <taxon>Streptophyta</taxon>
        <taxon>Embryophyta</taxon>
        <taxon>Tracheophyta</taxon>
        <taxon>Spermatophyta</taxon>
        <taxon>Magnoliopsida</taxon>
        <taxon>eudicotyledons</taxon>
        <taxon>Gunneridae</taxon>
        <taxon>Pentapetalae</taxon>
        <taxon>asterids</taxon>
        <taxon>campanulids</taxon>
        <taxon>Asterales</taxon>
        <taxon>Asteraceae</taxon>
        <taxon>Asteroideae</taxon>
        <taxon>Heliantheae alliance</taxon>
        <taxon>Heliantheae</taxon>
        <taxon>Helianthus</taxon>
    </lineage>
</organism>
<dbReference type="OrthoDB" id="769613at2759"/>
<dbReference type="OMA" id="LCFEIQK"/>
<dbReference type="InterPro" id="IPR033334">
    <property type="entry name" value="LNG1/2"/>
</dbReference>
<dbReference type="Pfam" id="PF14309">
    <property type="entry name" value="DUF4378"/>
    <property type="match status" value="1"/>
</dbReference>
<feature type="compositionally biased region" description="Basic and acidic residues" evidence="1">
    <location>
        <begin position="375"/>
        <end position="390"/>
    </location>
</feature>
<evidence type="ECO:0000313" key="5">
    <source>
        <dbReference type="Proteomes" id="UP000215914"/>
    </source>
</evidence>
<reference evidence="3 5" key="1">
    <citation type="journal article" date="2017" name="Nature">
        <title>The sunflower genome provides insights into oil metabolism, flowering and Asterid evolution.</title>
        <authorList>
            <person name="Badouin H."/>
            <person name="Gouzy J."/>
            <person name="Grassa C.J."/>
            <person name="Murat F."/>
            <person name="Staton S.E."/>
            <person name="Cottret L."/>
            <person name="Lelandais-Briere C."/>
            <person name="Owens G.L."/>
            <person name="Carrere S."/>
            <person name="Mayjonade B."/>
            <person name="Legrand L."/>
            <person name="Gill N."/>
            <person name="Kane N.C."/>
            <person name="Bowers J.E."/>
            <person name="Hubner S."/>
            <person name="Bellec A."/>
            <person name="Berard A."/>
            <person name="Berges H."/>
            <person name="Blanchet N."/>
            <person name="Boniface M.C."/>
            <person name="Brunel D."/>
            <person name="Catrice O."/>
            <person name="Chaidir N."/>
            <person name="Claudel C."/>
            <person name="Donnadieu C."/>
            <person name="Faraut T."/>
            <person name="Fievet G."/>
            <person name="Helmstetter N."/>
            <person name="King M."/>
            <person name="Knapp S.J."/>
            <person name="Lai Z."/>
            <person name="Le Paslier M.C."/>
            <person name="Lippi Y."/>
            <person name="Lorenzon L."/>
            <person name="Mandel J.R."/>
            <person name="Marage G."/>
            <person name="Marchand G."/>
            <person name="Marquand E."/>
            <person name="Bret-Mestries E."/>
            <person name="Morien E."/>
            <person name="Nambeesan S."/>
            <person name="Nguyen T."/>
            <person name="Pegot-Espagnet P."/>
            <person name="Pouilly N."/>
            <person name="Raftis F."/>
            <person name="Sallet E."/>
            <person name="Schiex T."/>
            <person name="Thomas J."/>
            <person name="Vandecasteele C."/>
            <person name="Vares D."/>
            <person name="Vear F."/>
            <person name="Vautrin S."/>
            <person name="Crespi M."/>
            <person name="Mangin B."/>
            <person name="Burke J.M."/>
            <person name="Salse J."/>
            <person name="Munos S."/>
            <person name="Vincourt P."/>
            <person name="Rieseberg L.H."/>
            <person name="Langlade N.B."/>
        </authorList>
    </citation>
    <scope>NUCLEOTIDE SEQUENCE [LARGE SCALE GENOMIC DNA]</scope>
    <source>
        <strain evidence="5">cv. SF193</strain>
        <tissue evidence="3">Leaves</tissue>
    </source>
</reference>
<feature type="region of interest" description="Disordered" evidence="1">
    <location>
        <begin position="369"/>
        <end position="504"/>
    </location>
</feature>
<evidence type="ECO:0000256" key="1">
    <source>
        <dbReference type="SAM" id="MobiDB-lite"/>
    </source>
</evidence>
<proteinExistence type="predicted"/>
<dbReference type="PANTHER" id="PTHR31680">
    <property type="entry name" value="LONGIFOLIA PROTEIN"/>
    <property type="match status" value="1"/>
</dbReference>
<evidence type="ECO:0000313" key="3">
    <source>
        <dbReference type="EMBL" id="KAF5809344.1"/>
    </source>
</evidence>
<dbReference type="AlphaFoldDB" id="A0A251UY89"/>
<dbReference type="PANTHER" id="PTHR31680:SF13">
    <property type="entry name" value="DUF3741-ASSOCIATED SEQUENCE MOTIF PROTEIN-RELATED"/>
    <property type="match status" value="1"/>
</dbReference>
<dbReference type="Proteomes" id="UP000215914">
    <property type="component" value="Chromosome 4"/>
</dbReference>
<protein>
    <submittedName>
        <fullName evidence="4">Putative DUF3741-associated sequence motif protein</fullName>
    </submittedName>
</protein>
<reference evidence="3" key="3">
    <citation type="submission" date="2020-06" db="EMBL/GenBank/DDBJ databases">
        <title>Helianthus annuus Genome sequencing and assembly Release 2.</title>
        <authorList>
            <person name="Gouzy J."/>
            <person name="Langlade N."/>
            <person name="Munos S."/>
        </authorList>
    </citation>
    <scope>NUCLEOTIDE SEQUENCE</scope>
    <source>
        <tissue evidence="3">Leaves</tissue>
    </source>
</reference>
<evidence type="ECO:0000313" key="4">
    <source>
        <dbReference type="EMBL" id="OTG28330.1"/>
    </source>
</evidence>
<sequence length="727" mass="81723">MAAKYLHSLADENPDLQKQIGCMKGVFQIFNRHHIVSRRRVFSHSLKGGDTGVLLLNNGTPQRESSLTGHRHLTVEKHRLSTESSNDSSARQNLDLRDVVKDSMHREARGLSHNIVTENDSNNWCHDDPRELSRSKSCQFRDRIPPVCKDYPRYSYDGRETNSRTAKLKQIRELPRLSLDSRQRSIPVKPSNLISNHSRNPKGNVAVDADKDLNQTRSSGVVAKLMGLETFPSLLSRDDGGSINKTTNSTRSSSKEPISPSRKIPDLRSISRVTIEPAPWKQRDGTRVIRSSMDSTRNHVSSVYGDVDKRVKNLEFAESGKDLRALKQVLEAMQAVEARKDVTNSEPDVSRGHESHIVIMKPAKLVKKGIANNKTGKDLITESTHGERRSRPSTPVTDSSKPRKHPNKQRAESRSPNGRKKPSNLHKVDDRNRETRMLSECSEESNSRQSSSSTPEKTALLVKTSEPTTPEYPSPVSVLDDSVRAESSPSPVKRTPVTKKDDATEKVVKDQHEATNVIQSSPMISTVKFQTNHEKLKKVEDLVQKLKNLNSSHNESHTDYIASLCENTNPNDRYISEILLASGLLLRDLQSFNPHPSGHPINPELFLVLEHTKYGNLQHEKFHRKLVFDAVNEILVGKLSSVSGMIKQNPRKLLRELCLEIEELQVHEKRDGCGVGNDDDDLKSVLCEDVLKRSGNWTGFYGESSVIAMEVERLILLDLVDEVVRCC</sequence>
<accession>A0A251UY89</accession>
<dbReference type="STRING" id="4232.A0A251UY89"/>
<dbReference type="Gramene" id="mRNA:HanXRQr2_Chr04g0156041">
    <property type="protein sequence ID" value="mRNA:HanXRQr2_Chr04g0156041"/>
    <property type="gene ID" value="HanXRQr2_Chr04g0156041"/>
</dbReference>
<feature type="compositionally biased region" description="Low complexity" evidence="1">
    <location>
        <begin position="464"/>
        <end position="478"/>
    </location>
</feature>
<dbReference type="EMBL" id="MNCJ02000319">
    <property type="protein sequence ID" value="KAF5809344.1"/>
    <property type="molecule type" value="Genomic_DNA"/>
</dbReference>
<evidence type="ECO:0000259" key="2">
    <source>
        <dbReference type="Pfam" id="PF14309"/>
    </source>
</evidence>
<feature type="compositionally biased region" description="Basic and acidic residues" evidence="1">
    <location>
        <begin position="426"/>
        <end position="437"/>
    </location>
</feature>
<feature type="compositionally biased region" description="Low complexity" evidence="1">
    <location>
        <begin position="242"/>
        <end position="252"/>
    </location>
</feature>
<reference evidence="4" key="2">
    <citation type="submission" date="2017-02" db="EMBL/GenBank/DDBJ databases">
        <title>Sunflower complete genome.</title>
        <authorList>
            <person name="Langlade N."/>
            <person name="Munos S."/>
        </authorList>
    </citation>
    <scope>NUCLEOTIDE SEQUENCE [LARGE SCALE GENOMIC DNA]</scope>
    <source>
        <tissue evidence="4">Leaves</tissue>
    </source>
</reference>
<name>A0A251UY89_HELAN</name>
<dbReference type="GO" id="GO:0051513">
    <property type="term" value="P:regulation of monopolar cell growth"/>
    <property type="evidence" value="ECO:0007669"/>
    <property type="project" value="InterPro"/>
</dbReference>
<dbReference type="InParanoid" id="A0A251UY89"/>
<feature type="compositionally biased region" description="Low complexity" evidence="1">
    <location>
        <begin position="447"/>
        <end position="456"/>
    </location>
</feature>
<feature type="region of interest" description="Disordered" evidence="1">
    <location>
        <begin position="236"/>
        <end position="266"/>
    </location>
</feature>
<dbReference type="EMBL" id="CM007893">
    <property type="protein sequence ID" value="OTG28330.1"/>
    <property type="molecule type" value="Genomic_DNA"/>
</dbReference>